<evidence type="ECO:0000313" key="3">
    <source>
        <dbReference type="EMBL" id="OXA42527.1"/>
    </source>
</evidence>
<keyword evidence="1" id="KW-0812">Transmembrane</keyword>
<organism evidence="3 4">
    <name type="scientific">Folsomia candida</name>
    <name type="common">Springtail</name>
    <dbReference type="NCBI Taxonomy" id="158441"/>
    <lineage>
        <taxon>Eukaryota</taxon>
        <taxon>Metazoa</taxon>
        <taxon>Ecdysozoa</taxon>
        <taxon>Arthropoda</taxon>
        <taxon>Hexapoda</taxon>
        <taxon>Collembola</taxon>
        <taxon>Entomobryomorpha</taxon>
        <taxon>Isotomoidea</taxon>
        <taxon>Isotomidae</taxon>
        <taxon>Proisotominae</taxon>
        <taxon>Folsomia</taxon>
    </lineage>
</organism>
<keyword evidence="1" id="KW-1133">Transmembrane helix</keyword>
<accession>A0A226DCU6</accession>
<evidence type="ECO:0000256" key="1">
    <source>
        <dbReference type="SAM" id="Phobius"/>
    </source>
</evidence>
<protein>
    <submittedName>
        <fullName evidence="3">Uncharacterized protein</fullName>
    </submittedName>
</protein>
<dbReference type="AlphaFoldDB" id="A0A226DCU6"/>
<dbReference type="Proteomes" id="UP000198287">
    <property type="component" value="Unassembled WGS sequence"/>
</dbReference>
<feature type="transmembrane region" description="Helical" evidence="1">
    <location>
        <begin position="269"/>
        <end position="291"/>
    </location>
</feature>
<evidence type="ECO:0000256" key="2">
    <source>
        <dbReference type="SAM" id="SignalP"/>
    </source>
</evidence>
<name>A0A226DCU6_FOLCA</name>
<comment type="caution">
    <text evidence="3">The sequence shown here is derived from an EMBL/GenBank/DDBJ whole genome shotgun (WGS) entry which is preliminary data.</text>
</comment>
<keyword evidence="2" id="KW-0732">Signal</keyword>
<feature type="signal peptide" evidence="2">
    <location>
        <begin position="1"/>
        <end position="20"/>
    </location>
</feature>
<feature type="chain" id="PRO_5012420588" evidence="2">
    <location>
        <begin position="21"/>
        <end position="303"/>
    </location>
</feature>
<proteinExistence type="predicted"/>
<gene>
    <name evidence="3" type="ORF">Fcan01_22911</name>
</gene>
<sequence>MGVFVVFVLWNFLLLAEVIAKETCGPFSSHYLNPEFVEGCNTCTENGDHLFLVRGGHWDCIPCYKLPQRSSGRYFDLHFVTNSSFGTAAFVLGRYRSEDVGCAEAGLLPHFLWSALSRNSCLNGTAFIRKWTSRAGPTRIVVHHATRPPVAKVDMTPAARITIEVEDVVSGGENPRLEETMEVAPPSPLAMAQKEERHDSSQLEIRPGMGVGLRTVDVIKMNVTPDQVPVTPIMLAEIDADEKTRRAAAVVSPPDNVNDVNDDRWTLGWGGWVLWVMMIILSGLVVVVVVWRKLLGKVARMID</sequence>
<evidence type="ECO:0000313" key="4">
    <source>
        <dbReference type="Proteomes" id="UP000198287"/>
    </source>
</evidence>
<dbReference type="EMBL" id="LNIX01000026">
    <property type="protein sequence ID" value="OXA42527.1"/>
    <property type="molecule type" value="Genomic_DNA"/>
</dbReference>
<keyword evidence="1" id="KW-0472">Membrane</keyword>
<keyword evidence="4" id="KW-1185">Reference proteome</keyword>
<reference evidence="3 4" key="1">
    <citation type="submission" date="2015-12" db="EMBL/GenBank/DDBJ databases">
        <title>The genome of Folsomia candida.</title>
        <authorList>
            <person name="Faddeeva A."/>
            <person name="Derks M.F."/>
            <person name="Anvar Y."/>
            <person name="Smit S."/>
            <person name="Van Straalen N."/>
            <person name="Roelofs D."/>
        </authorList>
    </citation>
    <scope>NUCLEOTIDE SEQUENCE [LARGE SCALE GENOMIC DNA]</scope>
    <source>
        <strain evidence="3 4">VU population</strain>
        <tissue evidence="3">Whole body</tissue>
    </source>
</reference>